<dbReference type="RefSeq" id="XP_065673896.1">
    <property type="nucleotide sequence ID" value="XM_065817824.1"/>
</dbReference>
<dbReference type="Proteomes" id="UP001652625">
    <property type="component" value="Chromosome 14"/>
</dbReference>
<dbReference type="SUPFAM" id="SSF53098">
    <property type="entry name" value="Ribonuclease H-like"/>
    <property type="match status" value="1"/>
</dbReference>
<accession>A0ABM4DHD6</accession>
<dbReference type="InterPro" id="IPR012337">
    <property type="entry name" value="RNaseH-like_sf"/>
</dbReference>
<protein>
    <submittedName>
        <fullName evidence="4">Zinc finger MYM-type protein 1-like</fullName>
    </submittedName>
</protein>
<evidence type="ECO:0000259" key="2">
    <source>
        <dbReference type="Pfam" id="PF14291"/>
    </source>
</evidence>
<proteinExistence type="predicted"/>
<gene>
    <name evidence="4" type="primary">LOC136090847</name>
</gene>
<keyword evidence="3" id="KW-1185">Reference proteome</keyword>
<dbReference type="PANTHER" id="PTHR45749:SF23">
    <property type="entry name" value="ZINC FINGER MYM-TYPE PROTEIN 1-LIKE"/>
    <property type="match status" value="1"/>
</dbReference>
<reference evidence="4" key="1">
    <citation type="submission" date="2025-08" db="UniProtKB">
        <authorList>
            <consortium name="RefSeq"/>
        </authorList>
    </citation>
    <scope>IDENTIFICATION</scope>
</reference>
<name>A0ABM4DHD6_HYDVU</name>
<feature type="domain" description="DUF4371" evidence="2">
    <location>
        <begin position="206"/>
        <end position="398"/>
    </location>
</feature>
<evidence type="ECO:0000313" key="3">
    <source>
        <dbReference type="Proteomes" id="UP001652625"/>
    </source>
</evidence>
<dbReference type="GeneID" id="136090847"/>
<dbReference type="Pfam" id="PF14291">
    <property type="entry name" value="DUF4371"/>
    <property type="match status" value="1"/>
</dbReference>
<dbReference type="InterPro" id="IPR025398">
    <property type="entry name" value="DUF4371"/>
</dbReference>
<dbReference type="Pfam" id="PF05699">
    <property type="entry name" value="Dimer_Tnp_hAT"/>
    <property type="match status" value="1"/>
</dbReference>
<sequence length="802" mass="91495">MDQKRHISGAQARKRVIFKKEKEVILLSKTPRLNNFFIQINNITPCCVEDNKLESSNDITITNICSTTSTSIQCTASSSDQSVVDVNEESEKSELNVIPNPLTQNNTNNFKDPADWTNSNICRNYIAKLGHDQNIDADFTSSKRSYSDYDCYCSKSIFTKNRKNGENVSRKLLVYSISKHENSLAHKNNTLNFITLRSDVGRIDIQLATQVTDEMNYWKAVLHRIVEVIKFLGAKGLSFRGDNEQFNKINHGNFLGTLELLAKFDPFIAQHIEKYGNRGKGTPSYLSSTIYEELLLLMKNDIIKIILKKLKAAKYYSLIVDSTPDIANVNQLVIALRYVLPSGVPAERFLIFIPNSGHKSEEMRNVVMDFLNSHNIPIENCRGQSYDNARNMSGQYSGLQSRIKSFNSFAEYVPCSAHSLNLVGTCAAESCNSATSFFMLLQELYNFFSSSTARWDILKTYLKKNLSVKNLSVTRWSACFDACHALFNSYAFIIEALHSIVDNQKEKAVYKLEANGLLVRLKTLETGLMICIWNSILNSFNATNKKLQSTDIDLHTVFDLYNGLENYLVQIRDDFDVFENKAIEITDCSEYAKDSKRKKKRKAMADESRSQPLTEITGKIDFIRNVYYVIIDTLKCQLSSRRQAYEKISDIYGCIPTLYKTPSSIVIRNTCETLAKYFIDDVENSSLLIDECILFSKLISTDKNVKSVLSMYKYIKTKELECMFPNLEVVMRMYLSTAVSNCSVERAFSVLKRVKSYLRSTMKEERLNALAIFSIEAESVEKLDFNDTINTFAHQKARKRKV</sequence>
<feature type="domain" description="HAT C-terminal dimerisation" evidence="1">
    <location>
        <begin position="715"/>
        <end position="777"/>
    </location>
</feature>
<evidence type="ECO:0000313" key="4">
    <source>
        <dbReference type="RefSeq" id="XP_065673896.1"/>
    </source>
</evidence>
<dbReference type="InterPro" id="IPR008906">
    <property type="entry name" value="HATC_C_dom"/>
</dbReference>
<dbReference type="PANTHER" id="PTHR45749">
    <property type="match status" value="1"/>
</dbReference>
<organism evidence="3 4">
    <name type="scientific">Hydra vulgaris</name>
    <name type="common">Hydra</name>
    <name type="synonym">Hydra attenuata</name>
    <dbReference type="NCBI Taxonomy" id="6087"/>
    <lineage>
        <taxon>Eukaryota</taxon>
        <taxon>Metazoa</taxon>
        <taxon>Cnidaria</taxon>
        <taxon>Hydrozoa</taxon>
        <taxon>Hydroidolina</taxon>
        <taxon>Anthoathecata</taxon>
        <taxon>Aplanulata</taxon>
        <taxon>Hydridae</taxon>
        <taxon>Hydra</taxon>
    </lineage>
</organism>
<evidence type="ECO:0000259" key="1">
    <source>
        <dbReference type="Pfam" id="PF05699"/>
    </source>
</evidence>